<dbReference type="EMBL" id="VIEB01000129">
    <property type="protein sequence ID" value="TQE05069.1"/>
    <property type="molecule type" value="Genomic_DNA"/>
</dbReference>
<sequence>MLRWQIAIEKDIHRTKPLFEIGISTWQSRANNPIKNLWESRCQKKFGADGSIGGIIGGGDSGTEAVVGRDVASPSSPGVRVWGKRRWVLDAKATTRDRIAKKERRSNMIEL</sequence>
<name>A0A540N223_MALBA</name>
<comment type="caution">
    <text evidence="1">The sequence shown here is derived from an EMBL/GenBank/DDBJ whole genome shotgun (WGS) entry which is preliminary data.</text>
</comment>
<evidence type="ECO:0000313" key="2">
    <source>
        <dbReference type="Proteomes" id="UP000315295"/>
    </source>
</evidence>
<accession>A0A540N223</accession>
<reference evidence="1 2" key="1">
    <citation type="journal article" date="2019" name="G3 (Bethesda)">
        <title>Sequencing of a Wild Apple (Malus baccata) Genome Unravels the Differences Between Cultivated and Wild Apple Species Regarding Disease Resistance and Cold Tolerance.</title>
        <authorList>
            <person name="Chen X."/>
        </authorList>
    </citation>
    <scope>NUCLEOTIDE SEQUENCE [LARGE SCALE GENOMIC DNA]</scope>
    <source>
        <strain evidence="2">cv. Shandingzi</strain>
        <tissue evidence="1">Leaves</tissue>
    </source>
</reference>
<evidence type="ECO:0000313" key="1">
    <source>
        <dbReference type="EMBL" id="TQE05069.1"/>
    </source>
</evidence>
<dbReference type="AlphaFoldDB" id="A0A540N223"/>
<dbReference type="Proteomes" id="UP000315295">
    <property type="component" value="Unassembled WGS sequence"/>
</dbReference>
<proteinExistence type="predicted"/>
<protein>
    <submittedName>
        <fullName evidence="1">Uncharacterized protein</fullName>
    </submittedName>
</protein>
<organism evidence="1 2">
    <name type="scientific">Malus baccata</name>
    <name type="common">Siberian crab apple</name>
    <name type="synonym">Pyrus baccata</name>
    <dbReference type="NCBI Taxonomy" id="106549"/>
    <lineage>
        <taxon>Eukaryota</taxon>
        <taxon>Viridiplantae</taxon>
        <taxon>Streptophyta</taxon>
        <taxon>Embryophyta</taxon>
        <taxon>Tracheophyta</taxon>
        <taxon>Spermatophyta</taxon>
        <taxon>Magnoliopsida</taxon>
        <taxon>eudicotyledons</taxon>
        <taxon>Gunneridae</taxon>
        <taxon>Pentapetalae</taxon>
        <taxon>rosids</taxon>
        <taxon>fabids</taxon>
        <taxon>Rosales</taxon>
        <taxon>Rosaceae</taxon>
        <taxon>Amygdaloideae</taxon>
        <taxon>Maleae</taxon>
        <taxon>Malus</taxon>
    </lineage>
</organism>
<gene>
    <name evidence="1" type="ORF">C1H46_009361</name>
</gene>
<keyword evidence="2" id="KW-1185">Reference proteome</keyword>